<dbReference type="SUPFAM" id="SSF57756">
    <property type="entry name" value="Retrovirus zinc finger-like domains"/>
    <property type="match status" value="1"/>
</dbReference>
<sequence>SNWKGPSKSHLEIERTEKNFIICYECKKLGHFKFECPDLDKTNDNKNYFKTKDKKVLISTWENLDNTLYDEEIEEEENFCLMADTTLEEFKSNLNKEKYLDVLKTLK</sequence>
<evidence type="ECO:0000259" key="2">
    <source>
        <dbReference type="PROSITE" id="PS50158"/>
    </source>
</evidence>
<evidence type="ECO:0000256" key="1">
    <source>
        <dbReference type="PROSITE-ProRule" id="PRU00047"/>
    </source>
</evidence>
<dbReference type="Proteomes" id="UP000053555">
    <property type="component" value="Unassembled WGS sequence"/>
</dbReference>
<organism evidence="3">
    <name type="scientific">Glycine soja</name>
    <name type="common">Wild soybean</name>
    <dbReference type="NCBI Taxonomy" id="3848"/>
    <lineage>
        <taxon>Eukaryota</taxon>
        <taxon>Viridiplantae</taxon>
        <taxon>Streptophyta</taxon>
        <taxon>Embryophyta</taxon>
        <taxon>Tracheophyta</taxon>
        <taxon>Spermatophyta</taxon>
        <taxon>Magnoliopsida</taxon>
        <taxon>eudicotyledons</taxon>
        <taxon>Gunneridae</taxon>
        <taxon>Pentapetalae</taxon>
        <taxon>rosids</taxon>
        <taxon>fabids</taxon>
        <taxon>Fabales</taxon>
        <taxon>Fabaceae</taxon>
        <taxon>Papilionoideae</taxon>
        <taxon>50 kb inversion clade</taxon>
        <taxon>NPAAA clade</taxon>
        <taxon>indigoferoid/millettioid clade</taxon>
        <taxon>Phaseoleae</taxon>
        <taxon>Glycine</taxon>
        <taxon>Glycine subgen. Soja</taxon>
    </lineage>
</organism>
<gene>
    <name evidence="3" type="ORF">glysoja_040006</name>
</gene>
<feature type="non-terminal residue" evidence="3">
    <location>
        <position position="1"/>
    </location>
</feature>
<dbReference type="AlphaFoldDB" id="A0A0B2SJ35"/>
<dbReference type="InterPro" id="IPR001878">
    <property type="entry name" value="Znf_CCHC"/>
</dbReference>
<feature type="non-terminal residue" evidence="3">
    <location>
        <position position="107"/>
    </location>
</feature>
<evidence type="ECO:0000313" key="3">
    <source>
        <dbReference type="EMBL" id="KHN45090.1"/>
    </source>
</evidence>
<dbReference type="SMART" id="SM00343">
    <property type="entry name" value="ZnF_C2HC"/>
    <property type="match status" value="1"/>
</dbReference>
<keyword evidence="1" id="KW-0479">Metal-binding</keyword>
<accession>A0A0B2SJ35</accession>
<protein>
    <recommendedName>
        <fullName evidence="2">CCHC-type domain-containing protein</fullName>
    </recommendedName>
</protein>
<dbReference type="Pfam" id="PF00098">
    <property type="entry name" value="zf-CCHC"/>
    <property type="match status" value="1"/>
</dbReference>
<dbReference type="InterPro" id="IPR036875">
    <property type="entry name" value="Znf_CCHC_sf"/>
</dbReference>
<dbReference type="GO" id="GO:0003676">
    <property type="term" value="F:nucleic acid binding"/>
    <property type="evidence" value="ECO:0007669"/>
    <property type="project" value="InterPro"/>
</dbReference>
<keyword evidence="1" id="KW-0862">Zinc</keyword>
<dbReference type="Gene3D" id="4.10.60.10">
    <property type="entry name" value="Zinc finger, CCHC-type"/>
    <property type="match status" value="1"/>
</dbReference>
<feature type="domain" description="CCHC-type" evidence="2">
    <location>
        <begin position="23"/>
        <end position="38"/>
    </location>
</feature>
<dbReference type="PROSITE" id="PS50158">
    <property type="entry name" value="ZF_CCHC"/>
    <property type="match status" value="1"/>
</dbReference>
<dbReference type="EMBL" id="KN642661">
    <property type="protein sequence ID" value="KHN45090.1"/>
    <property type="molecule type" value="Genomic_DNA"/>
</dbReference>
<proteinExistence type="predicted"/>
<dbReference type="GO" id="GO:0008270">
    <property type="term" value="F:zinc ion binding"/>
    <property type="evidence" value="ECO:0007669"/>
    <property type="project" value="UniProtKB-KW"/>
</dbReference>
<reference evidence="3" key="1">
    <citation type="submission" date="2014-07" db="EMBL/GenBank/DDBJ databases">
        <title>Identification of a novel salt tolerance gene in wild soybean by whole-genome sequencing.</title>
        <authorList>
            <person name="Lam H.-M."/>
            <person name="Qi X."/>
            <person name="Li M.-W."/>
            <person name="Liu X."/>
            <person name="Xie M."/>
            <person name="Ni M."/>
            <person name="Xu X."/>
        </authorList>
    </citation>
    <scope>NUCLEOTIDE SEQUENCE [LARGE SCALE GENOMIC DNA]</scope>
    <source>
        <tissue evidence="3">Root</tissue>
    </source>
</reference>
<name>A0A0B2SJ35_GLYSO</name>
<keyword evidence="1" id="KW-0863">Zinc-finger</keyword>